<dbReference type="CDD" id="cd04301">
    <property type="entry name" value="NAT_SF"/>
    <property type="match status" value="1"/>
</dbReference>
<dbReference type="GO" id="GO:0031415">
    <property type="term" value="C:NatA complex"/>
    <property type="evidence" value="ECO:0007669"/>
    <property type="project" value="TreeGrafter"/>
</dbReference>
<dbReference type="WBParaSite" id="BXY_0881400.1">
    <property type="protein sequence ID" value="BXY_0881400.1"/>
    <property type="gene ID" value="BXY_0881400"/>
</dbReference>
<evidence type="ECO:0000313" key="16">
    <source>
        <dbReference type="Proteomes" id="UP000659654"/>
    </source>
</evidence>
<keyword evidence="16" id="KW-1185">Reference proteome</keyword>
<reference evidence="17" key="1">
    <citation type="submission" date="2016-11" db="UniProtKB">
        <authorList>
            <consortium name="WormBaseParasite"/>
        </authorList>
    </citation>
    <scope>IDENTIFICATION</scope>
</reference>
<comment type="catalytic activity">
    <reaction evidence="9">
        <text>N-terminal L-methionyl-L-alanyl-[protein] + acetyl-CoA = N-terminal N(alpha)-acetyl-L-methionyl-L-alanyl-[protein] + CoA + H(+)</text>
        <dbReference type="Rhea" id="RHEA:50564"/>
        <dbReference type="Rhea" id="RHEA-COMP:12726"/>
        <dbReference type="Rhea" id="RHEA-COMP:12727"/>
        <dbReference type="ChEBI" id="CHEBI:15378"/>
        <dbReference type="ChEBI" id="CHEBI:57287"/>
        <dbReference type="ChEBI" id="CHEBI:57288"/>
        <dbReference type="ChEBI" id="CHEBI:133398"/>
        <dbReference type="ChEBI" id="CHEBI:133399"/>
        <dbReference type="EC" id="2.3.1.258"/>
    </reaction>
</comment>
<comment type="catalytic activity">
    <reaction evidence="6">
        <text>N-terminal L-methionyl-L-phenylalanyl-[protein] + acetyl-CoA = N-terminal N(alpha)-acetyl-L-methionyl-L-phenylalanyl-[protein] + CoA + H(+)</text>
        <dbReference type="Rhea" id="RHEA:50528"/>
        <dbReference type="Rhea" id="RHEA-COMP:12715"/>
        <dbReference type="Rhea" id="RHEA-COMP:12716"/>
        <dbReference type="ChEBI" id="CHEBI:15378"/>
        <dbReference type="ChEBI" id="CHEBI:57287"/>
        <dbReference type="ChEBI" id="CHEBI:57288"/>
        <dbReference type="ChEBI" id="CHEBI:133382"/>
        <dbReference type="ChEBI" id="CHEBI:133383"/>
        <dbReference type="EC" id="2.3.1.258"/>
    </reaction>
</comment>
<dbReference type="InterPro" id="IPR016181">
    <property type="entry name" value="Acyl_CoA_acyltransferase"/>
</dbReference>
<organism evidence="15 17">
    <name type="scientific">Bursaphelenchus xylophilus</name>
    <name type="common">Pinewood nematode worm</name>
    <name type="synonym">Aphelenchoides xylophilus</name>
    <dbReference type="NCBI Taxonomy" id="6326"/>
    <lineage>
        <taxon>Eukaryota</taxon>
        <taxon>Metazoa</taxon>
        <taxon>Ecdysozoa</taxon>
        <taxon>Nematoda</taxon>
        <taxon>Chromadorea</taxon>
        <taxon>Rhabditida</taxon>
        <taxon>Tylenchina</taxon>
        <taxon>Tylenchomorpha</taxon>
        <taxon>Aphelenchoidea</taxon>
        <taxon>Aphelenchoididae</taxon>
        <taxon>Bursaphelenchus</taxon>
    </lineage>
</organism>
<dbReference type="SMR" id="A0A1I7S725"/>
<comment type="catalytic activity">
    <reaction evidence="7">
        <text>N-terminal L-methionyl-L-lysyl-[protein] + acetyl-CoA = N-terminal N(alpha)-acetyl-L-methionyl-L-lysyl-[protein] + CoA + H(+)</text>
        <dbReference type="Rhea" id="RHEA:50580"/>
        <dbReference type="Rhea" id="RHEA-COMP:12734"/>
        <dbReference type="Rhea" id="RHEA-COMP:12735"/>
        <dbReference type="ChEBI" id="CHEBI:15378"/>
        <dbReference type="ChEBI" id="CHEBI:57287"/>
        <dbReference type="ChEBI" id="CHEBI:57288"/>
        <dbReference type="ChEBI" id="CHEBI:133406"/>
        <dbReference type="ChEBI" id="CHEBI:133407"/>
        <dbReference type="EC" id="2.3.1.258"/>
    </reaction>
</comment>
<dbReference type="PANTHER" id="PTHR42919">
    <property type="entry name" value="N-ALPHA-ACETYLTRANSFERASE"/>
    <property type="match status" value="1"/>
</dbReference>
<evidence type="ECO:0000256" key="8">
    <source>
        <dbReference type="ARBA" id="ARBA00048799"/>
    </source>
</evidence>
<evidence type="ECO:0000259" key="12">
    <source>
        <dbReference type="PROSITE" id="PS51186"/>
    </source>
</evidence>
<proteinExistence type="predicted"/>
<dbReference type="Proteomes" id="UP000095284">
    <property type="component" value="Unplaced"/>
</dbReference>
<dbReference type="Pfam" id="PF00583">
    <property type="entry name" value="Acetyltransf_1"/>
    <property type="match status" value="1"/>
</dbReference>
<dbReference type="SUPFAM" id="SSF55729">
    <property type="entry name" value="Acyl-CoA N-acyltransferases (Nat)"/>
    <property type="match status" value="1"/>
</dbReference>
<evidence type="ECO:0000256" key="1">
    <source>
        <dbReference type="ARBA" id="ARBA00022679"/>
    </source>
</evidence>
<comment type="catalytic activity">
    <reaction evidence="4">
        <text>N-terminal L-methionyl-L-seryl-[protein] + acetyl-CoA = N-terminal N(alpha)-acetyl-L-methionyl-L-seryl-[protein] + CoA + H(+)</text>
        <dbReference type="Rhea" id="RHEA:50568"/>
        <dbReference type="Rhea" id="RHEA-COMP:12728"/>
        <dbReference type="Rhea" id="RHEA-COMP:12729"/>
        <dbReference type="ChEBI" id="CHEBI:15378"/>
        <dbReference type="ChEBI" id="CHEBI:57287"/>
        <dbReference type="ChEBI" id="CHEBI:57288"/>
        <dbReference type="ChEBI" id="CHEBI:133400"/>
        <dbReference type="ChEBI" id="CHEBI:133401"/>
        <dbReference type="EC" id="2.3.1.258"/>
    </reaction>
</comment>
<comment type="catalytic activity">
    <reaction evidence="10">
        <text>N-terminal L-methionyl-L-leucyl-[protein] + acetyl-CoA = N-terminal N(alpha)-acetyl-L-methionyl-L-leucyl-[protein] + CoA + H(+)</text>
        <dbReference type="Rhea" id="RHEA:50520"/>
        <dbReference type="Rhea" id="RHEA-COMP:12711"/>
        <dbReference type="Rhea" id="RHEA-COMP:12712"/>
        <dbReference type="ChEBI" id="CHEBI:15378"/>
        <dbReference type="ChEBI" id="CHEBI:57287"/>
        <dbReference type="ChEBI" id="CHEBI:57288"/>
        <dbReference type="ChEBI" id="CHEBI:133377"/>
        <dbReference type="ChEBI" id="CHEBI:133378"/>
        <dbReference type="EC" id="2.3.1.258"/>
    </reaction>
</comment>
<dbReference type="GO" id="GO:0007064">
    <property type="term" value="P:mitotic sister chromatid cohesion"/>
    <property type="evidence" value="ECO:0007669"/>
    <property type="project" value="TreeGrafter"/>
</dbReference>
<dbReference type="InterPro" id="IPR051556">
    <property type="entry name" value="N-term/lysine_N-AcTrnsfr"/>
</dbReference>
<evidence type="ECO:0000256" key="11">
    <source>
        <dbReference type="ARBA" id="ARBA00049454"/>
    </source>
</evidence>
<evidence type="ECO:0000313" key="13">
    <source>
        <dbReference type="EMBL" id="CAD5209451.1"/>
    </source>
</evidence>
<dbReference type="GO" id="GO:0120518">
    <property type="term" value="F:protein N-terminal-methionine acetyltransferase activity"/>
    <property type="evidence" value="ECO:0007669"/>
    <property type="project" value="UniProtKB-EC"/>
</dbReference>
<accession>A0A1I7S725</accession>
<keyword evidence="1" id="KW-0808">Transferase</keyword>
<dbReference type="EMBL" id="CAJFDI010000001">
    <property type="protein sequence ID" value="CAD5209451.1"/>
    <property type="molecule type" value="Genomic_DNA"/>
</dbReference>
<keyword evidence="2" id="KW-0012">Acyltransferase</keyword>
<dbReference type="Proteomes" id="UP000659654">
    <property type="component" value="Unassembled WGS sequence"/>
</dbReference>
<dbReference type="OrthoDB" id="47374at2759"/>
<evidence type="ECO:0000256" key="4">
    <source>
        <dbReference type="ARBA" id="ARBA00048251"/>
    </source>
</evidence>
<evidence type="ECO:0000256" key="6">
    <source>
        <dbReference type="ARBA" id="ARBA00048490"/>
    </source>
</evidence>
<evidence type="ECO:0000313" key="14">
    <source>
        <dbReference type="EMBL" id="CAG9084519.1"/>
    </source>
</evidence>
<dbReference type="FunFam" id="3.40.630.30:FF:000006">
    <property type="entry name" value="Putative n-alpha-acetyltransferase 50"/>
    <property type="match status" value="1"/>
</dbReference>
<dbReference type="EC" id="2.3.1.258" evidence="3"/>
<comment type="catalytic activity">
    <reaction evidence="8">
        <text>N-terminal L-methionyl-L-valyl-[protein] + acetyl-CoA = N-terminal N(alpha)-acetyl-L-methionyl-L-valyl-[protein] + CoA + H(+)</text>
        <dbReference type="Rhea" id="RHEA:50572"/>
        <dbReference type="Rhea" id="RHEA-COMP:12730"/>
        <dbReference type="Rhea" id="RHEA-COMP:12731"/>
        <dbReference type="ChEBI" id="CHEBI:15378"/>
        <dbReference type="ChEBI" id="CHEBI:57287"/>
        <dbReference type="ChEBI" id="CHEBI:57288"/>
        <dbReference type="ChEBI" id="CHEBI:133402"/>
        <dbReference type="ChEBI" id="CHEBI:133403"/>
        <dbReference type="EC" id="2.3.1.258"/>
    </reaction>
</comment>
<dbReference type="PROSITE" id="PS51186">
    <property type="entry name" value="GNAT"/>
    <property type="match status" value="1"/>
</dbReference>
<reference evidence="14" key="2">
    <citation type="submission" date="2020-08" db="EMBL/GenBank/DDBJ databases">
        <authorList>
            <person name="Kikuchi T."/>
        </authorList>
    </citation>
    <scope>NUCLEOTIDE SEQUENCE</scope>
    <source>
        <strain evidence="13">Ka4C1</strain>
    </source>
</reference>
<evidence type="ECO:0000256" key="10">
    <source>
        <dbReference type="ARBA" id="ARBA00049103"/>
    </source>
</evidence>
<dbReference type="Proteomes" id="UP000582659">
    <property type="component" value="Unassembled WGS sequence"/>
</dbReference>
<feature type="domain" description="N-acetyltransferase" evidence="12">
    <location>
        <begin position="25"/>
        <end position="174"/>
    </location>
</feature>
<comment type="catalytic activity">
    <reaction evidence="5">
        <text>N-terminal L-methionyl-L-tyrosyl-[protein] + acetyl-CoA = N-terminal N(alpha)-acetyl-L-methionyl-L-tyrosyl-[protein] + CoA + H(+)</text>
        <dbReference type="Rhea" id="RHEA:50532"/>
        <dbReference type="Rhea" id="RHEA-COMP:12717"/>
        <dbReference type="Rhea" id="RHEA-COMP:12718"/>
        <dbReference type="ChEBI" id="CHEBI:15378"/>
        <dbReference type="ChEBI" id="CHEBI:57287"/>
        <dbReference type="ChEBI" id="CHEBI:57288"/>
        <dbReference type="ChEBI" id="CHEBI:133384"/>
        <dbReference type="ChEBI" id="CHEBI:133385"/>
        <dbReference type="EC" id="2.3.1.258"/>
    </reaction>
</comment>
<dbReference type="EMBL" id="CAJFCV020000001">
    <property type="protein sequence ID" value="CAG9084519.1"/>
    <property type="molecule type" value="Genomic_DNA"/>
</dbReference>
<gene>
    <name evidence="13" type="ORF">BXYJ_LOCUS1449</name>
</gene>
<dbReference type="InterPro" id="IPR000182">
    <property type="entry name" value="GNAT_dom"/>
</dbReference>
<dbReference type="eggNOG" id="KOG3138">
    <property type="taxonomic scope" value="Eukaryota"/>
</dbReference>
<evidence type="ECO:0000256" key="5">
    <source>
        <dbReference type="ARBA" id="ARBA00048335"/>
    </source>
</evidence>
<evidence type="ECO:0000256" key="7">
    <source>
        <dbReference type="ARBA" id="ARBA00048618"/>
    </source>
</evidence>
<evidence type="ECO:0000313" key="15">
    <source>
        <dbReference type="Proteomes" id="UP000095284"/>
    </source>
</evidence>
<evidence type="ECO:0000256" key="2">
    <source>
        <dbReference type="ARBA" id="ARBA00023315"/>
    </source>
</evidence>
<dbReference type="PANTHER" id="PTHR42919:SF8">
    <property type="entry name" value="N-ALPHA-ACETYLTRANSFERASE 50"/>
    <property type="match status" value="1"/>
</dbReference>
<evidence type="ECO:0000256" key="9">
    <source>
        <dbReference type="ARBA" id="ARBA00049002"/>
    </source>
</evidence>
<protein>
    <recommendedName>
        <fullName evidence="3">N-terminal methionine N(alpha)-acetyltransferase NatE</fullName>
        <ecNumber evidence="3">2.3.1.258</ecNumber>
    </recommendedName>
</protein>
<name>A0A1I7S725_BURXY</name>
<sequence>MTEVSNQPNLPNNFKKIERMGRWSVELGAITQHNVMQLKKLNEAVFPVTYNERFYKDVVTSGDLAKLVFFNDCVVGAVCCRLDVEDGVKKLYIMTLGTLAPYRRLGIGGMLLKHVFSICEKDKSIKTVNLHVQVNNDSALNFYEKFGFNKASVAENYYKRIEPASAYVLEKQVN</sequence>
<comment type="catalytic activity">
    <reaction evidence="11">
        <text>N-terminal L-methionyl-L-threonyl-[protein] + acetyl-CoA = N-terminal N(alpha)-acetyl-L-methionyl-L-threonyl-[protein] + CoA + H(+)</text>
        <dbReference type="Rhea" id="RHEA:50576"/>
        <dbReference type="Rhea" id="RHEA-COMP:12732"/>
        <dbReference type="Rhea" id="RHEA-COMP:12733"/>
        <dbReference type="ChEBI" id="CHEBI:15378"/>
        <dbReference type="ChEBI" id="CHEBI:57287"/>
        <dbReference type="ChEBI" id="CHEBI:57288"/>
        <dbReference type="ChEBI" id="CHEBI:133404"/>
        <dbReference type="ChEBI" id="CHEBI:133405"/>
        <dbReference type="EC" id="2.3.1.258"/>
    </reaction>
</comment>
<dbReference type="AlphaFoldDB" id="A0A1I7S725"/>
<evidence type="ECO:0000256" key="3">
    <source>
        <dbReference type="ARBA" id="ARBA00039121"/>
    </source>
</evidence>
<evidence type="ECO:0000313" key="17">
    <source>
        <dbReference type="WBParaSite" id="BXY_0881400.1"/>
    </source>
</evidence>
<dbReference type="Gene3D" id="3.40.630.30">
    <property type="match status" value="1"/>
</dbReference>